<dbReference type="Pfam" id="PF04613">
    <property type="entry name" value="LpxD"/>
    <property type="match status" value="1"/>
</dbReference>
<keyword evidence="3 7" id="KW-0808">Transferase</keyword>
<proteinExistence type="inferred from homology"/>
<dbReference type="HAMAP" id="MF_00523">
    <property type="entry name" value="LpxD"/>
    <property type="match status" value="1"/>
</dbReference>
<evidence type="ECO:0000256" key="4">
    <source>
        <dbReference type="ARBA" id="ARBA00022737"/>
    </source>
</evidence>
<feature type="domain" description="UDP-3-O-[3-hydroxymyristoyl] glucosamine N-acyltransferase non-repeat region" evidence="9">
    <location>
        <begin position="27"/>
        <end position="92"/>
    </location>
</feature>
<keyword evidence="4 7" id="KW-0677">Repeat</keyword>
<dbReference type="GO" id="GO:0103118">
    <property type="term" value="F:UDP-3-O-[(3R)-3-hydroxyacyl]-glucosamine N-acyltransferase activity"/>
    <property type="evidence" value="ECO:0007669"/>
    <property type="project" value="UniProtKB-EC"/>
</dbReference>
<dbReference type="GO" id="GO:0016020">
    <property type="term" value="C:membrane"/>
    <property type="evidence" value="ECO:0007669"/>
    <property type="project" value="GOC"/>
</dbReference>
<dbReference type="InterPro" id="IPR020573">
    <property type="entry name" value="UDP_GlcNAc_AcTrfase_non-rep"/>
</dbReference>
<reference evidence="10 11" key="1">
    <citation type="submission" date="2020-02" db="EMBL/GenBank/DDBJ databases">
        <title>Comparative genomics of sulfur disproportionating microorganisms.</title>
        <authorList>
            <person name="Ward L.M."/>
            <person name="Bertran E."/>
            <person name="Johnston D.T."/>
        </authorList>
    </citation>
    <scope>NUCLEOTIDE SEQUENCE [LARGE SCALE GENOMIC DNA]</scope>
    <source>
        <strain evidence="10 11">DSM 100025</strain>
    </source>
</reference>
<dbReference type="SUPFAM" id="SSF51161">
    <property type="entry name" value="Trimeric LpxA-like enzymes"/>
    <property type="match status" value="1"/>
</dbReference>
<dbReference type="EC" id="2.3.1.191" evidence="7"/>
<evidence type="ECO:0000256" key="5">
    <source>
        <dbReference type="ARBA" id="ARBA00023098"/>
    </source>
</evidence>
<dbReference type="PANTHER" id="PTHR43378">
    <property type="entry name" value="UDP-3-O-ACYLGLUCOSAMINE N-ACYLTRANSFERASE"/>
    <property type="match status" value="1"/>
</dbReference>
<feature type="coiled-coil region" evidence="8">
    <location>
        <begin position="319"/>
        <end position="346"/>
    </location>
</feature>
<comment type="pathway">
    <text evidence="7">Bacterial outer membrane biogenesis; LPS lipid A biosynthesis.</text>
</comment>
<keyword evidence="1 7" id="KW-0444">Lipid biosynthesis</keyword>
<dbReference type="Gene3D" id="2.160.10.10">
    <property type="entry name" value="Hexapeptide repeat proteins"/>
    <property type="match status" value="1"/>
</dbReference>
<organism evidence="10 11">
    <name type="scientific">Dissulfurirhabdus thermomarina</name>
    <dbReference type="NCBI Taxonomy" id="1765737"/>
    <lineage>
        <taxon>Bacteria</taxon>
        <taxon>Deltaproteobacteria</taxon>
        <taxon>Dissulfurirhabdaceae</taxon>
        <taxon>Dissulfurirhabdus</taxon>
    </lineage>
</organism>
<evidence type="ECO:0000256" key="8">
    <source>
        <dbReference type="SAM" id="Coils"/>
    </source>
</evidence>
<comment type="caution">
    <text evidence="10">The sequence shown here is derived from an EMBL/GenBank/DDBJ whole genome shotgun (WGS) entry which is preliminary data.</text>
</comment>
<evidence type="ECO:0000256" key="2">
    <source>
        <dbReference type="ARBA" id="ARBA00022556"/>
    </source>
</evidence>
<comment type="similarity">
    <text evidence="7">Belongs to the transferase hexapeptide repeat family. LpxD subfamily.</text>
</comment>
<dbReference type="EMBL" id="JAAGRR010000085">
    <property type="protein sequence ID" value="NDY42784.1"/>
    <property type="molecule type" value="Genomic_DNA"/>
</dbReference>
<dbReference type="PANTHER" id="PTHR43378:SF2">
    <property type="entry name" value="UDP-3-O-ACYLGLUCOSAMINE N-ACYLTRANSFERASE 1, MITOCHONDRIAL-RELATED"/>
    <property type="match status" value="1"/>
</dbReference>
<gene>
    <name evidence="7 10" type="primary">lpxD</name>
    <name evidence="10" type="ORF">G3N55_08005</name>
</gene>
<dbReference type="AlphaFoldDB" id="A0A6N9TSR6"/>
<sequence length="348" mass="36632">MHETPKTMRLGDIAALVGGELHGPEGLEVSGLQALDRAGPDELSFVVSGRYREAAAASRAAALVLPADWAEPPDRPAVFVRDPYLAYAKIAQAFFEAPRAHTGVHPGARVAEGARVEEPVTVHAGAHVADGAVIRRGAVLHPGVVVGEGAEIGEETELFPNVVIYPGCRVGARVRIHAGAVIGADGFGYAQEEGRHVKIPQVGIVVIEDDVEIGANTTIDRAAFGETVIGRGTKIDNLVQVGHNVRIGPDCIIVAQVGISGSCRLGRGVMLGGQAGLSGHITLGDGVRVVAQSGLLQPVPAGETVAGTPAVRHRLWLRISQALRRLPDLAREVRDLARRLEALEQRRD</sequence>
<protein>
    <recommendedName>
        <fullName evidence="7">UDP-3-O-acylglucosamine N-acyltransferase</fullName>
        <ecNumber evidence="7">2.3.1.191</ecNumber>
    </recommendedName>
</protein>
<evidence type="ECO:0000256" key="1">
    <source>
        <dbReference type="ARBA" id="ARBA00022516"/>
    </source>
</evidence>
<dbReference type="Pfam" id="PF00132">
    <property type="entry name" value="Hexapep"/>
    <property type="match status" value="2"/>
</dbReference>
<dbReference type="Proteomes" id="UP000469346">
    <property type="component" value="Unassembled WGS sequence"/>
</dbReference>
<dbReference type="InterPro" id="IPR001451">
    <property type="entry name" value="Hexapep"/>
</dbReference>
<evidence type="ECO:0000256" key="3">
    <source>
        <dbReference type="ARBA" id="ARBA00022679"/>
    </source>
</evidence>
<dbReference type="InterPro" id="IPR007691">
    <property type="entry name" value="LpxD"/>
</dbReference>
<evidence type="ECO:0000259" key="9">
    <source>
        <dbReference type="Pfam" id="PF04613"/>
    </source>
</evidence>
<keyword evidence="2 7" id="KW-0441">Lipid A biosynthesis</keyword>
<evidence type="ECO:0000313" key="11">
    <source>
        <dbReference type="Proteomes" id="UP000469346"/>
    </source>
</evidence>
<keyword evidence="11" id="KW-1185">Reference proteome</keyword>
<dbReference type="UniPathway" id="UPA00973"/>
<evidence type="ECO:0000256" key="7">
    <source>
        <dbReference type="HAMAP-Rule" id="MF_00523"/>
    </source>
</evidence>
<accession>A0A6N9TSR6</accession>
<name>A0A6N9TSR6_DISTH</name>
<keyword evidence="6 7" id="KW-0012">Acyltransferase</keyword>
<dbReference type="GO" id="GO:0016410">
    <property type="term" value="F:N-acyltransferase activity"/>
    <property type="evidence" value="ECO:0007669"/>
    <property type="project" value="InterPro"/>
</dbReference>
<dbReference type="InterPro" id="IPR011004">
    <property type="entry name" value="Trimer_LpxA-like_sf"/>
</dbReference>
<comment type="subunit">
    <text evidence="7">Homotrimer.</text>
</comment>
<feature type="active site" description="Proton acceptor" evidence="7">
    <location>
        <position position="243"/>
    </location>
</feature>
<dbReference type="Gene3D" id="3.40.1390.10">
    <property type="entry name" value="MurE/MurF, N-terminal domain"/>
    <property type="match status" value="1"/>
</dbReference>
<dbReference type="NCBIfam" id="TIGR01853">
    <property type="entry name" value="lipid_A_lpxD"/>
    <property type="match status" value="1"/>
</dbReference>
<comment type="catalytic activity">
    <reaction evidence="7">
        <text>a UDP-3-O-[(3R)-3-hydroxyacyl]-alpha-D-glucosamine + a (3R)-hydroxyacyl-[ACP] = a UDP-2-N,3-O-bis[(3R)-3-hydroxyacyl]-alpha-D-glucosamine + holo-[ACP] + H(+)</text>
        <dbReference type="Rhea" id="RHEA:53836"/>
        <dbReference type="Rhea" id="RHEA-COMP:9685"/>
        <dbReference type="Rhea" id="RHEA-COMP:9945"/>
        <dbReference type="ChEBI" id="CHEBI:15378"/>
        <dbReference type="ChEBI" id="CHEBI:64479"/>
        <dbReference type="ChEBI" id="CHEBI:78827"/>
        <dbReference type="ChEBI" id="CHEBI:137740"/>
        <dbReference type="ChEBI" id="CHEBI:137748"/>
        <dbReference type="EC" id="2.3.1.191"/>
    </reaction>
</comment>
<keyword evidence="5 7" id="KW-0443">Lipid metabolism</keyword>
<comment type="function">
    <text evidence="7">Catalyzes the N-acylation of UDP-3-O-acylglucosamine using 3-hydroxyacyl-ACP as the acyl donor. Is involved in the biosynthesis of lipid A, a phosphorylated glycolipid that anchors the lipopolysaccharide to the outer membrane of the cell.</text>
</comment>
<evidence type="ECO:0000313" key="10">
    <source>
        <dbReference type="EMBL" id="NDY42784.1"/>
    </source>
</evidence>
<dbReference type="NCBIfam" id="NF002060">
    <property type="entry name" value="PRK00892.1"/>
    <property type="match status" value="1"/>
</dbReference>
<dbReference type="CDD" id="cd03352">
    <property type="entry name" value="LbH_LpxD"/>
    <property type="match status" value="1"/>
</dbReference>
<keyword evidence="8" id="KW-0175">Coiled coil</keyword>
<evidence type="ECO:0000256" key="6">
    <source>
        <dbReference type="ARBA" id="ARBA00023315"/>
    </source>
</evidence>
<dbReference type="GO" id="GO:0009245">
    <property type="term" value="P:lipid A biosynthetic process"/>
    <property type="evidence" value="ECO:0007669"/>
    <property type="project" value="UniProtKB-UniRule"/>
</dbReference>
<dbReference type="RefSeq" id="WP_163298914.1">
    <property type="nucleotide sequence ID" value="NZ_JAAGRR010000085.1"/>
</dbReference>